<dbReference type="AlphaFoldDB" id="A0A3N0VKL5"/>
<evidence type="ECO:0000313" key="11">
    <source>
        <dbReference type="EMBL" id="ROH93322.1"/>
    </source>
</evidence>
<dbReference type="EC" id="4.98.1.1" evidence="9 10"/>
<evidence type="ECO:0000256" key="3">
    <source>
        <dbReference type="ARBA" id="ARBA00022723"/>
    </source>
</evidence>
<dbReference type="Pfam" id="PF00762">
    <property type="entry name" value="Ferrochelatase"/>
    <property type="match status" value="1"/>
</dbReference>
<comment type="similarity">
    <text evidence="1 9 10">Belongs to the ferrochelatase family.</text>
</comment>
<feature type="binding site" evidence="9">
    <location>
        <position position="286"/>
    </location>
    <ligand>
        <name>Fe(2+)</name>
        <dbReference type="ChEBI" id="CHEBI:29033"/>
    </ligand>
</feature>
<evidence type="ECO:0000256" key="2">
    <source>
        <dbReference type="ARBA" id="ARBA00022490"/>
    </source>
</evidence>
<dbReference type="CDD" id="cd03411">
    <property type="entry name" value="Ferrochelatase_N"/>
    <property type="match status" value="1"/>
</dbReference>
<dbReference type="FunCoup" id="A0A3N0VKL5">
    <property type="interactions" value="491"/>
</dbReference>
<dbReference type="NCBIfam" id="TIGR00109">
    <property type="entry name" value="hemH"/>
    <property type="match status" value="1"/>
</dbReference>
<dbReference type="InterPro" id="IPR033659">
    <property type="entry name" value="Ferrochelatase_N"/>
</dbReference>
<reference evidence="11 12" key="1">
    <citation type="submission" date="2018-10" db="EMBL/GenBank/DDBJ databases">
        <authorList>
            <person name="Chen W.-M."/>
        </authorList>
    </citation>
    <scope>NUCLEOTIDE SEQUENCE [LARGE SCALE GENOMIC DNA]</scope>
    <source>
        <strain evidence="11 12">THS-13</strain>
    </source>
</reference>
<keyword evidence="6 9" id="KW-0456">Lyase</keyword>
<organism evidence="11 12">
    <name type="scientific">Stagnimonas aquatica</name>
    <dbReference type="NCBI Taxonomy" id="2689987"/>
    <lineage>
        <taxon>Bacteria</taxon>
        <taxon>Pseudomonadati</taxon>
        <taxon>Pseudomonadota</taxon>
        <taxon>Gammaproteobacteria</taxon>
        <taxon>Nevskiales</taxon>
        <taxon>Nevskiaceae</taxon>
        <taxon>Stagnimonas</taxon>
    </lineage>
</organism>
<keyword evidence="7 9" id="KW-0627">Porphyrin biosynthesis</keyword>
<evidence type="ECO:0000256" key="7">
    <source>
        <dbReference type="ARBA" id="ARBA00023244"/>
    </source>
</evidence>
<sequence length="351" mass="38798">MDIAAHRQPAQTGVLLINLGTPDAPTPEAIRRYLKEFLSDDRVVDVEPWLWWPILNGIILRTRPGKLAARYAAIWGPDGGPLLSIGRQQAAGLASRLSQQLGRAVPVALAMRYGNPSVQAGLAALEQQGVRRVLVLPLFPQYSASTTASALDAVFDALKLRRWLPELRTINHYHDDPGYIAALADSVRAHWQQAGQGEHLLLSFHGIPRRYFALGDPYYCECQKTGRLLAETLDLAEGQWSLSFQSRFGREEWLQPYTDEHLRQLAQRGIRKLDVIAPGFAADCLETLEEIAEEYGALFAKLGGTLRYIPALNASDRHLDALAALIGGQLQDWLPRNRGAPAANLAQHAPD</sequence>
<comment type="caution">
    <text evidence="11">The sequence shown here is derived from an EMBL/GenBank/DDBJ whole genome shotgun (WGS) entry which is preliminary data.</text>
</comment>
<comment type="catalytic activity">
    <reaction evidence="9 10">
        <text>heme b + 2 H(+) = protoporphyrin IX + Fe(2+)</text>
        <dbReference type="Rhea" id="RHEA:22584"/>
        <dbReference type="ChEBI" id="CHEBI:15378"/>
        <dbReference type="ChEBI" id="CHEBI:29033"/>
        <dbReference type="ChEBI" id="CHEBI:57306"/>
        <dbReference type="ChEBI" id="CHEBI:60344"/>
        <dbReference type="EC" id="4.98.1.1"/>
    </reaction>
</comment>
<evidence type="ECO:0000256" key="10">
    <source>
        <dbReference type="RuleBase" id="RU000607"/>
    </source>
</evidence>
<dbReference type="GO" id="GO:0005737">
    <property type="term" value="C:cytoplasm"/>
    <property type="evidence" value="ECO:0007669"/>
    <property type="project" value="UniProtKB-SubCell"/>
</dbReference>
<name>A0A3N0VKL5_9GAMM</name>
<gene>
    <name evidence="9" type="primary">hemH</name>
    <name evidence="11" type="ORF">ED208_02020</name>
</gene>
<dbReference type="PANTHER" id="PTHR11108">
    <property type="entry name" value="FERROCHELATASE"/>
    <property type="match status" value="1"/>
</dbReference>
<comment type="subcellular location">
    <subcellularLocation>
        <location evidence="9 10">Cytoplasm</location>
    </subcellularLocation>
</comment>
<dbReference type="SUPFAM" id="SSF53800">
    <property type="entry name" value="Chelatase"/>
    <property type="match status" value="1"/>
</dbReference>
<comment type="function">
    <text evidence="9 10">Catalyzes the ferrous insertion into protoporphyrin IX.</text>
</comment>
<dbReference type="RefSeq" id="WP_123210177.1">
    <property type="nucleotide sequence ID" value="NZ_RJVO01000001.1"/>
</dbReference>
<dbReference type="HAMAP" id="MF_00323">
    <property type="entry name" value="Ferrochelatase"/>
    <property type="match status" value="1"/>
</dbReference>
<dbReference type="PANTHER" id="PTHR11108:SF1">
    <property type="entry name" value="FERROCHELATASE, MITOCHONDRIAL"/>
    <property type="match status" value="1"/>
</dbReference>
<keyword evidence="2 9" id="KW-0963">Cytoplasm</keyword>
<evidence type="ECO:0000256" key="4">
    <source>
        <dbReference type="ARBA" id="ARBA00023004"/>
    </source>
</evidence>
<keyword evidence="3 9" id="KW-0479">Metal-binding</keyword>
<feature type="binding site" evidence="9">
    <location>
        <position position="205"/>
    </location>
    <ligand>
        <name>Fe(2+)</name>
        <dbReference type="ChEBI" id="CHEBI:29033"/>
    </ligand>
</feature>
<comment type="pathway">
    <text evidence="9 10">Porphyrin-containing compound metabolism; protoheme biosynthesis; protoheme from protoporphyrin-IX: step 1/1.</text>
</comment>
<dbReference type="UniPathway" id="UPA00252">
    <property type="reaction ID" value="UER00325"/>
</dbReference>
<protein>
    <recommendedName>
        <fullName evidence="9 10">Ferrochelatase</fullName>
        <ecNumber evidence="9 10">4.98.1.1</ecNumber>
    </recommendedName>
    <alternativeName>
        <fullName evidence="9">Heme synthase</fullName>
    </alternativeName>
    <alternativeName>
        <fullName evidence="9">Protoheme ferro-lyase</fullName>
    </alternativeName>
</protein>
<dbReference type="InterPro" id="IPR033644">
    <property type="entry name" value="Ferrochelatase_C"/>
</dbReference>
<evidence type="ECO:0000256" key="5">
    <source>
        <dbReference type="ARBA" id="ARBA00023133"/>
    </source>
</evidence>
<dbReference type="PROSITE" id="PS00534">
    <property type="entry name" value="FERROCHELATASE"/>
    <property type="match status" value="1"/>
</dbReference>
<dbReference type="GO" id="GO:0006783">
    <property type="term" value="P:heme biosynthetic process"/>
    <property type="evidence" value="ECO:0007669"/>
    <property type="project" value="UniProtKB-UniRule"/>
</dbReference>
<dbReference type="Gene3D" id="3.40.50.1400">
    <property type="match status" value="2"/>
</dbReference>
<keyword evidence="4 9" id="KW-0408">Iron</keyword>
<comment type="catalytic activity">
    <reaction evidence="8">
        <text>Fe-coproporphyrin III + 2 H(+) = coproporphyrin III + Fe(2+)</text>
        <dbReference type="Rhea" id="RHEA:49572"/>
        <dbReference type="ChEBI" id="CHEBI:15378"/>
        <dbReference type="ChEBI" id="CHEBI:29033"/>
        <dbReference type="ChEBI" id="CHEBI:68438"/>
        <dbReference type="ChEBI" id="CHEBI:131725"/>
        <dbReference type="EC" id="4.99.1.9"/>
    </reaction>
    <physiologicalReaction direction="right-to-left" evidence="8">
        <dbReference type="Rhea" id="RHEA:49574"/>
    </physiologicalReaction>
</comment>
<dbReference type="FunFam" id="3.40.50.1400:FF:000002">
    <property type="entry name" value="Ferrochelatase"/>
    <property type="match status" value="1"/>
</dbReference>
<evidence type="ECO:0000256" key="1">
    <source>
        <dbReference type="ARBA" id="ARBA00007718"/>
    </source>
</evidence>
<accession>A0A3N0VKL5</accession>
<dbReference type="InParanoid" id="A0A3N0VKL5"/>
<dbReference type="InterPro" id="IPR001015">
    <property type="entry name" value="Ferrochelatase"/>
</dbReference>
<evidence type="ECO:0000256" key="6">
    <source>
        <dbReference type="ARBA" id="ARBA00023239"/>
    </source>
</evidence>
<proteinExistence type="inferred from homology"/>
<keyword evidence="12" id="KW-1185">Reference proteome</keyword>
<dbReference type="InterPro" id="IPR019772">
    <property type="entry name" value="Ferrochelatase_AS"/>
</dbReference>
<dbReference type="GO" id="GO:0046872">
    <property type="term" value="F:metal ion binding"/>
    <property type="evidence" value="ECO:0007669"/>
    <property type="project" value="UniProtKB-KW"/>
</dbReference>
<dbReference type="CDD" id="cd00419">
    <property type="entry name" value="Ferrochelatase_C"/>
    <property type="match status" value="1"/>
</dbReference>
<evidence type="ECO:0000313" key="12">
    <source>
        <dbReference type="Proteomes" id="UP000282106"/>
    </source>
</evidence>
<dbReference type="GO" id="GO:0004325">
    <property type="term" value="F:ferrochelatase activity"/>
    <property type="evidence" value="ECO:0007669"/>
    <property type="project" value="UniProtKB-UniRule"/>
</dbReference>
<keyword evidence="5 9" id="KW-0350">Heme biosynthesis</keyword>
<dbReference type="EMBL" id="RJVO01000001">
    <property type="protein sequence ID" value="ROH93322.1"/>
    <property type="molecule type" value="Genomic_DNA"/>
</dbReference>
<dbReference type="Proteomes" id="UP000282106">
    <property type="component" value="Unassembled WGS sequence"/>
</dbReference>
<evidence type="ECO:0000256" key="9">
    <source>
        <dbReference type="HAMAP-Rule" id="MF_00323"/>
    </source>
</evidence>
<evidence type="ECO:0000256" key="8">
    <source>
        <dbReference type="ARBA" id="ARBA00024536"/>
    </source>
</evidence>